<comment type="caution">
    <text evidence="1">The sequence shown here is derived from an EMBL/GenBank/DDBJ whole genome shotgun (WGS) entry which is preliminary data.</text>
</comment>
<evidence type="ECO:0000313" key="2">
    <source>
        <dbReference type="Proteomes" id="UP000752696"/>
    </source>
</evidence>
<organism evidence="1 2">
    <name type="scientific">Heterotrigona itama</name>
    <dbReference type="NCBI Taxonomy" id="395501"/>
    <lineage>
        <taxon>Eukaryota</taxon>
        <taxon>Metazoa</taxon>
        <taxon>Ecdysozoa</taxon>
        <taxon>Arthropoda</taxon>
        <taxon>Hexapoda</taxon>
        <taxon>Insecta</taxon>
        <taxon>Pterygota</taxon>
        <taxon>Neoptera</taxon>
        <taxon>Endopterygota</taxon>
        <taxon>Hymenoptera</taxon>
        <taxon>Apocrita</taxon>
        <taxon>Aculeata</taxon>
        <taxon>Apoidea</taxon>
        <taxon>Anthophila</taxon>
        <taxon>Apidae</taxon>
        <taxon>Heterotrigona</taxon>
    </lineage>
</organism>
<dbReference type="EMBL" id="CAJDYZ010007250">
    <property type="protein sequence ID" value="CAD1474181.1"/>
    <property type="molecule type" value="Genomic_DNA"/>
</dbReference>
<protein>
    <submittedName>
        <fullName evidence="1">Uncharacterized protein</fullName>
    </submittedName>
</protein>
<name>A0A6V7H4I3_9HYME</name>
<reference evidence="1" key="1">
    <citation type="submission" date="2020-07" db="EMBL/GenBank/DDBJ databases">
        <authorList>
            <person name="Nazaruddin N."/>
        </authorList>
    </citation>
    <scope>NUCLEOTIDE SEQUENCE</scope>
</reference>
<gene>
    <name evidence="1" type="ORF">MHI_LOCUS436938</name>
</gene>
<sequence>MSENTQTGGSVVAVNFDNLVLKQWLHCIGPIHRCEVLKKEYNHKTRWLLFQLKADLQNLGLSQRQVHRGLIQLATKPRVVIMRQIPYKKYRPKSLLEHEEERKILHNSRTNVSNLRLGSENVHKTNMTERYVKRRNKYIRENDGIVAYKDASISNNRKLFSPNKCKLDDQVTTIHSFDQALEQLDKIVPSKIRVHEKLSNNRSFSVSMNGIHKSRYNSIVLNKKYGRDENHIENKEKHKKTQKTSDLIFNKVGPKKVQISDENKRNHVKLNQNSCSNKISDYTTSNVYKKVDTNWTLIKLDADKKLHKKKIIDINLDSIPNKNKYFKYEDSISNCTLSTGKIVKIEENMQEKKLHKPVIPDFIKRKNIYAHINENKEIIRKKRKRIINKFRTYFGDCLSVSEDEQEQNILRKRFKIRRKKYSCDSEVYIIERSTTMTDTEILNDIQETVTPDLTMQKFNENASQKIIDIIHELNEVTTDINIETNQVKNAINFKEIENNKLQNSTDENKIYSETKKDKLSQDMLINMSEKDNLK</sequence>
<evidence type="ECO:0000313" key="1">
    <source>
        <dbReference type="EMBL" id="CAD1474181.1"/>
    </source>
</evidence>
<accession>A0A6V7H4I3</accession>
<keyword evidence="2" id="KW-1185">Reference proteome</keyword>
<dbReference type="Proteomes" id="UP000752696">
    <property type="component" value="Unassembled WGS sequence"/>
</dbReference>
<dbReference type="OrthoDB" id="7701830at2759"/>
<dbReference type="AlphaFoldDB" id="A0A6V7H4I3"/>
<proteinExistence type="predicted"/>
<feature type="non-terminal residue" evidence="1">
    <location>
        <position position="534"/>
    </location>
</feature>